<reference evidence="3" key="3">
    <citation type="journal article" date="2017" name="Plant Physiol. Biochem.">
        <title>Differential oxidative and antioxidative response of duckweed Lemna minor toward plant growth promoting/inhibiting bacteria.</title>
        <authorList>
            <person name="Ishizawa H."/>
            <person name="Kuroda M."/>
            <person name="Morikawa M."/>
            <person name="Ike M."/>
        </authorList>
    </citation>
    <scope>NUCLEOTIDE SEQUENCE [LARGE SCALE GENOMIC DNA]</scope>
    <source>
        <strain evidence="3">H3</strain>
    </source>
</reference>
<gene>
    <name evidence="2" type="ORF">DLM_3523</name>
</gene>
<dbReference type="InterPro" id="IPR036477">
    <property type="entry name" value="Formyl_transf_N_sf"/>
</dbReference>
<dbReference type="STRING" id="332411.VI06_15885"/>
<dbReference type="Proteomes" id="UP000198290">
    <property type="component" value="Chromosome"/>
</dbReference>
<dbReference type="EMBL" id="AP018823">
    <property type="protein sequence ID" value="BBF87109.1"/>
    <property type="molecule type" value="Genomic_DNA"/>
</dbReference>
<dbReference type="GO" id="GO:0004479">
    <property type="term" value="F:methionyl-tRNA formyltransferase activity"/>
    <property type="evidence" value="ECO:0007669"/>
    <property type="project" value="UniProtKB-EC"/>
</dbReference>
<dbReference type="RefSeq" id="WP_089083571.1">
    <property type="nucleotide sequence ID" value="NZ_AP018823.1"/>
</dbReference>
<proteinExistence type="predicted"/>
<dbReference type="Gene3D" id="3.40.50.12230">
    <property type="match status" value="1"/>
</dbReference>
<dbReference type="EC" id="2.1.2.9" evidence="2"/>
<protein>
    <submittedName>
        <fullName evidence="2">Methionyl-tRNA formyltransferase</fullName>
        <ecNumber evidence="2">2.1.2.9</ecNumber>
    </submittedName>
</protein>
<keyword evidence="3" id="KW-1185">Reference proteome</keyword>
<dbReference type="GO" id="GO:0005829">
    <property type="term" value="C:cytosol"/>
    <property type="evidence" value="ECO:0007669"/>
    <property type="project" value="TreeGrafter"/>
</dbReference>
<evidence type="ECO:0000313" key="3">
    <source>
        <dbReference type="Proteomes" id="UP000198290"/>
    </source>
</evidence>
<name>A0A3G9GKF5_9NEIS</name>
<evidence type="ECO:0000259" key="1">
    <source>
        <dbReference type="Pfam" id="PF00551"/>
    </source>
</evidence>
<feature type="domain" description="Formyl transferase N-terminal" evidence="1">
    <location>
        <begin position="94"/>
        <end position="160"/>
    </location>
</feature>
<dbReference type="AlphaFoldDB" id="A0A3G9GKF5"/>
<reference evidence="2 3" key="2">
    <citation type="journal article" date="2017" name="Genome Announc.">
        <title>Draft genome sequence of Aquitalea magnusonii strain H3, a plant growth-promoting bacterium of duckweed Lemna minor.</title>
        <authorList>
            <person name="Ishizawa H."/>
            <person name="Kuroda M."/>
            <person name="Ike M."/>
        </authorList>
    </citation>
    <scope>NUCLEOTIDE SEQUENCE [LARGE SCALE GENOMIC DNA]</scope>
    <source>
        <strain evidence="2 3">H3</strain>
    </source>
</reference>
<dbReference type="PANTHER" id="PTHR11138">
    <property type="entry name" value="METHIONYL-TRNA FORMYLTRANSFERASE"/>
    <property type="match status" value="1"/>
</dbReference>
<dbReference type="OrthoDB" id="9802815at2"/>
<organism evidence="2 3">
    <name type="scientific">Aquitalea magnusonii</name>
    <dbReference type="NCBI Taxonomy" id="332411"/>
    <lineage>
        <taxon>Bacteria</taxon>
        <taxon>Pseudomonadati</taxon>
        <taxon>Pseudomonadota</taxon>
        <taxon>Betaproteobacteria</taxon>
        <taxon>Neisseriales</taxon>
        <taxon>Chromobacteriaceae</taxon>
        <taxon>Aquitalea</taxon>
    </lineage>
</organism>
<accession>A0A3G9GKF5</accession>
<dbReference type="KEGG" id="amah:DLM_3523"/>
<reference evidence="3" key="1">
    <citation type="journal article" date="2017" name="Biotechnol. Biofuels">
        <title>Evaluation of environmental bacterial communities as a factor affecting the growth of duckweed Lemna minor.</title>
        <authorList>
            <person name="Ishizawa H."/>
            <person name="Kuroda M."/>
            <person name="Morikawa M."/>
            <person name="Ike M."/>
        </authorList>
    </citation>
    <scope>NUCLEOTIDE SEQUENCE [LARGE SCALE GENOMIC DNA]</scope>
    <source>
        <strain evidence="3">H3</strain>
    </source>
</reference>
<dbReference type="SUPFAM" id="SSF53328">
    <property type="entry name" value="Formyltransferase"/>
    <property type="match status" value="1"/>
</dbReference>
<keyword evidence="2" id="KW-0808">Transferase</keyword>
<dbReference type="PANTHER" id="PTHR11138:SF5">
    <property type="entry name" value="METHIONYL-TRNA FORMYLTRANSFERASE, MITOCHONDRIAL"/>
    <property type="match status" value="1"/>
</dbReference>
<dbReference type="InterPro" id="IPR002376">
    <property type="entry name" value="Formyl_transf_N"/>
</dbReference>
<sequence length="285" mass="31778">MRFAITLTDRFKVLLDLALLAGWQPLKIFTCPLDGKIHDNRLVVEQAARLGIPVQLSPMSEADLAALAAQGCQALLLGSYDWKVPDWRPYLPHAVNFHPSPLPEARGPFPLVRAILEQRSQWGVSCHVVEPRFDSGALLDQQLFALSPDETLATLEWKCQLALEQLGRRVIADFASLWQQARPQGTGSYWPRWSEAERTLNLRGPLDAVLRQLRAFGDINCLAEANGVGFVVHRAHGWLEPHSHTPGTLLRSVDLSMLFAVQDGYLVISEWSVQPPAAISGRRPF</sequence>
<dbReference type="Pfam" id="PF00551">
    <property type="entry name" value="Formyl_trans_N"/>
    <property type="match status" value="1"/>
</dbReference>
<evidence type="ECO:0000313" key="2">
    <source>
        <dbReference type="EMBL" id="BBF87109.1"/>
    </source>
</evidence>